<accession>A0A4Y7KP72</accession>
<gene>
    <name evidence="1" type="ORF">C5167_049674</name>
</gene>
<dbReference type="EMBL" id="CM010722">
    <property type="protein sequence ID" value="RZC74192.1"/>
    <property type="molecule type" value="Genomic_DNA"/>
</dbReference>
<reference evidence="1 2" key="1">
    <citation type="journal article" date="2018" name="Science">
        <title>The opium poppy genome and morphinan production.</title>
        <authorList>
            <person name="Guo L."/>
            <person name="Winzer T."/>
            <person name="Yang X."/>
            <person name="Li Y."/>
            <person name="Ning Z."/>
            <person name="He Z."/>
            <person name="Teodor R."/>
            <person name="Lu Y."/>
            <person name="Bowser T.A."/>
            <person name="Graham I.A."/>
            <person name="Ye K."/>
        </authorList>
    </citation>
    <scope>NUCLEOTIDE SEQUENCE [LARGE SCALE GENOMIC DNA]</scope>
    <source>
        <strain evidence="2">cv. HN1</strain>
        <tissue evidence="1">Leaves</tissue>
    </source>
</reference>
<proteinExistence type="predicted"/>
<keyword evidence="2" id="KW-1185">Reference proteome</keyword>
<protein>
    <submittedName>
        <fullName evidence="1">Uncharacterized protein</fullName>
    </submittedName>
</protein>
<dbReference type="Proteomes" id="UP000316621">
    <property type="component" value="Chromosome 8"/>
</dbReference>
<evidence type="ECO:0000313" key="2">
    <source>
        <dbReference type="Proteomes" id="UP000316621"/>
    </source>
</evidence>
<evidence type="ECO:0000313" key="1">
    <source>
        <dbReference type="EMBL" id="RZC74192.1"/>
    </source>
</evidence>
<sequence>MGSPCWQGSTTRIISELLELLMRYSDCATCYPGGRPWFDGW</sequence>
<dbReference type="Gramene" id="RZC74192">
    <property type="protein sequence ID" value="RZC74192"/>
    <property type="gene ID" value="C5167_049674"/>
</dbReference>
<dbReference type="AlphaFoldDB" id="A0A4Y7KP72"/>
<name>A0A4Y7KP72_PAPSO</name>
<organism evidence="1 2">
    <name type="scientific">Papaver somniferum</name>
    <name type="common">Opium poppy</name>
    <dbReference type="NCBI Taxonomy" id="3469"/>
    <lineage>
        <taxon>Eukaryota</taxon>
        <taxon>Viridiplantae</taxon>
        <taxon>Streptophyta</taxon>
        <taxon>Embryophyta</taxon>
        <taxon>Tracheophyta</taxon>
        <taxon>Spermatophyta</taxon>
        <taxon>Magnoliopsida</taxon>
        <taxon>Ranunculales</taxon>
        <taxon>Papaveraceae</taxon>
        <taxon>Papaveroideae</taxon>
        <taxon>Papaver</taxon>
    </lineage>
</organism>